<gene>
    <name evidence="2" type="ORF">MOP44_04725</name>
</gene>
<dbReference type="KEGG" id="orp:MOP44_04725"/>
<dbReference type="EMBL" id="CP093313">
    <property type="protein sequence ID" value="UWZ85247.1"/>
    <property type="molecule type" value="Genomic_DNA"/>
</dbReference>
<keyword evidence="1" id="KW-1133">Transmembrane helix</keyword>
<reference evidence="2" key="1">
    <citation type="submission" date="2021-04" db="EMBL/GenBank/DDBJ databases">
        <title>Phylogenetic analysis of Acidobacteriaceae.</title>
        <authorList>
            <person name="Qiu L."/>
            <person name="Zhang Q."/>
        </authorList>
    </citation>
    <scope>NUCLEOTIDE SEQUENCE</scope>
    <source>
        <strain evidence="2">DSM 25168</strain>
    </source>
</reference>
<name>A0A9J7BRP8_9BACT</name>
<feature type="transmembrane region" description="Helical" evidence="1">
    <location>
        <begin position="6"/>
        <end position="26"/>
    </location>
</feature>
<accession>A0A9J7BRP8</accession>
<evidence type="ECO:0000313" key="3">
    <source>
        <dbReference type="Proteomes" id="UP001059380"/>
    </source>
</evidence>
<evidence type="ECO:0000256" key="1">
    <source>
        <dbReference type="SAM" id="Phobius"/>
    </source>
</evidence>
<sequence>MFDDDSTFLLILMGLMVVAVPVVFVIRMMLLGYAIKKTIEAYAAQQQAIRSDLAQLEQFAAQSGDYAQWAGVLEAARQMQSVVNIYARQQPGAAIAAPYAAQFNASWMKAQREMNQLDAIRRERADLYLTDMKSQACSAGLIL</sequence>
<keyword evidence="1" id="KW-0472">Membrane</keyword>
<proteinExistence type="predicted"/>
<keyword evidence="3" id="KW-1185">Reference proteome</keyword>
<dbReference type="RefSeq" id="WP_260794765.1">
    <property type="nucleotide sequence ID" value="NZ_CP093313.1"/>
</dbReference>
<organism evidence="2 3">
    <name type="scientific">Occallatibacter riparius</name>
    <dbReference type="NCBI Taxonomy" id="1002689"/>
    <lineage>
        <taxon>Bacteria</taxon>
        <taxon>Pseudomonadati</taxon>
        <taxon>Acidobacteriota</taxon>
        <taxon>Terriglobia</taxon>
        <taxon>Terriglobales</taxon>
        <taxon>Acidobacteriaceae</taxon>
        <taxon>Occallatibacter</taxon>
    </lineage>
</organism>
<dbReference type="AlphaFoldDB" id="A0A9J7BRP8"/>
<dbReference type="Proteomes" id="UP001059380">
    <property type="component" value="Chromosome"/>
</dbReference>
<protein>
    <submittedName>
        <fullName evidence="2">Uncharacterized protein</fullName>
    </submittedName>
</protein>
<keyword evidence="1" id="KW-0812">Transmembrane</keyword>
<evidence type="ECO:0000313" key="2">
    <source>
        <dbReference type="EMBL" id="UWZ85247.1"/>
    </source>
</evidence>